<evidence type="ECO:0000313" key="3">
    <source>
        <dbReference type="Proteomes" id="UP000186922"/>
    </source>
</evidence>
<feature type="region of interest" description="Disordered" evidence="1">
    <location>
        <begin position="1"/>
        <end position="42"/>
    </location>
</feature>
<proteinExistence type="predicted"/>
<keyword evidence="3" id="KW-1185">Reference proteome</keyword>
<evidence type="ECO:0000313" key="2">
    <source>
        <dbReference type="EMBL" id="GAV01493.1"/>
    </source>
</evidence>
<protein>
    <submittedName>
        <fullName evidence="2">Uncharacterized protein</fullName>
    </submittedName>
</protein>
<dbReference type="Proteomes" id="UP000186922">
    <property type="component" value="Unassembled WGS sequence"/>
</dbReference>
<sequence length="96" mass="10815">MITARQCVDNAVQKQELPHINSRNRTRGLMRDSPTTRDTTSGTRVACSRIVQILQAARSRCRLHRLLTHLPPDLLQVPTCESYGWATPYSARNAAD</sequence>
<dbReference type="AlphaFoldDB" id="A0A1D1VMW9"/>
<dbReference type="EMBL" id="BDGG01000007">
    <property type="protein sequence ID" value="GAV01493.1"/>
    <property type="molecule type" value="Genomic_DNA"/>
</dbReference>
<comment type="caution">
    <text evidence="2">The sequence shown here is derived from an EMBL/GenBank/DDBJ whole genome shotgun (WGS) entry which is preliminary data.</text>
</comment>
<gene>
    <name evidence="2" type="primary">RvY_12198-1</name>
    <name evidence="2" type="synonym">RvY_12198.1</name>
    <name evidence="2" type="ORF">RvY_12198</name>
</gene>
<name>A0A1D1VMW9_RAMVA</name>
<accession>A0A1D1VMW9</accession>
<organism evidence="2 3">
    <name type="scientific">Ramazzottius varieornatus</name>
    <name type="common">Water bear</name>
    <name type="synonym">Tardigrade</name>
    <dbReference type="NCBI Taxonomy" id="947166"/>
    <lineage>
        <taxon>Eukaryota</taxon>
        <taxon>Metazoa</taxon>
        <taxon>Ecdysozoa</taxon>
        <taxon>Tardigrada</taxon>
        <taxon>Eutardigrada</taxon>
        <taxon>Parachela</taxon>
        <taxon>Hypsibioidea</taxon>
        <taxon>Ramazzottiidae</taxon>
        <taxon>Ramazzottius</taxon>
    </lineage>
</organism>
<evidence type="ECO:0000256" key="1">
    <source>
        <dbReference type="SAM" id="MobiDB-lite"/>
    </source>
</evidence>
<reference evidence="2 3" key="1">
    <citation type="journal article" date="2016" name="Nat. Commun.">
        <title>Extremotolerant tardigrade genome and improved radiotolerance of human cultured cells by tardigrade-unique protein.</title>
        <authorList>
            <person name="Hashimoto T."/>
            <person name="Horikawa D.D."/>
            <person name="Saito Y."/>
            <person name="Kuwahara H."/>
            <person name="Kozuka-Hata H."/>
            <person name="Shin-I T."/>
            <person name="Minakuchi Y."/>
            <person name="Ohishi K."/>
            <person name="Motoyama A."/>
            <person name="Aizu T."/>
            <person name="Enomoto A."/>
            <person name="Kondo K."/>
            <person name="Tanaka S."/>
            <person name="Hara Y."/>
            <person name="Koshikawa S."/>
            <person name="Sagara H."/>
            <person name="Miura T."/>
            <person name="Yokobori S."/>
            <person name="Miyagawa K."/>
            <person name="Suzuki Y."/>
            <person name="Kubo T."/>
            <person name="Oyama M."/>
            <person name="Kohara Y."/>
            <person name="Fujiyama A."/>
            <person name="Arakawa K."/>
            <person name="Katayama T."/>
            <person name="Toyoda A."/>
            <person name="Kunieda T."/>
        </authorList>
    </citation>
    <scope>NUCLEOTIDE SEQUENCE [LARGE SCALE GENOMIC DNA]</scope>
    <source>
        <strain evidence="2 3">YOKOZUNA-1</strain>
    </source>
</reference>